<keyword evidence="3" id="KW-1185">Reference proteome</keyword>
<feature type="compositionally biased region" description="Polar residues" evidence="1">
    <location>
        <begin position="124"/>
        <end position="134"/>
    </location>
</feature>
<feature type="non-terminal residue" evidence="2">
    <location>
        <position position="284"/>
    </location>
</feature>
<proteinExistence type="predicted"/>
<dbReference type="EMBL" id="CAXITT010000005">
    <property type="protein sequence ID" value="CAL1526376.1"/>
    <property type="molecule type" value="Genomic_DNA"/>
</dbReference>
<evidence type="ECO:0008006" key="4">
    <source>
        <dbReference type="Google" id="ProtNLM"/>
    </source>
</evidence>
<feature type="compositionally biased region" description="Low complexity" evidence="1">
    <location>
        <begin position="228"/>
        <end position="262"/>
    </location>
</feature>
<feature type="compositionally biased region" description="Basic and acidic residues" evidence="1">
    <location>
        <begin position="30"/>
        <end position="39"/>
    </location>
</feature>
<evidence type="ECO:0000313" key="2">
    <source>
        <dbReference type="EMBL" id="CAL1526376.1"/>
    </source>
</evidence>
<comment type="caution">
    <text evidence="2">The sequence shown here is derived from an EMBL/GenBank/DDBJ whole genome shotgun (WGS) entry which is preliminary data.</text>
</comment>
<feature type="compositionally biased region" description="Low complexity" evidence="1">
    <location>
        <begin position="58"/>
        <end position="73"/>
    </location>
</feature>
<name>A0AAV2GYR1_LYMST</name>
<reference evidence="2 3" key="1">
    <citation type="submission" date="2024-04" db="EMBL/GenBank/DDBJ databases">
        <authorList>
            <consortium name="Genoscope - CEA"/>
            <person name="William W."/>
        </authorList>
    </citation>
    <scope>NUCLEOTIDE SEQUENCE [LARGE SCALE GENOMIC DNA]</scope>
</reference>
<evidence type="ECO:0000256" key="1">
    <source>
        <dbReference type="SAM" id="MobiDB-lite"/>
    </source>
</evidence>
<evidence type="ECO:0000313" key="3">
    <source>
        <dbReference type="Proteomes" id="UP001497497"/>
    </source>
</evidence>
<protein>
    <recommendedName>
        <fullName evidence="4">C2H2-type domain-containing protein</fullName>
    </recommendedName>
</protein>
<sequence length="284" mass="29074">KETCEGASVEFEDAESDSIRQGFLQHLKVDDDTLDRSSDVTEGSPRHLGSSGYGGKVLAATLPPHATTPTTATTAAAASSSLGSSAGATDYSVFRIEPAATKSSNAGKETIDALGVASRPAVLNNRTTTSQLSGDSADVTHGPGPHDKGQAFSPQVSQAAASLFSSPQPACAVTRPAARTPCILCPLCRHECSGAAPLEEHLIKEHNVAQEGIQRLMSMVDIPAPGMAAAESSTAPSPPLSSSTSDNNNASSLSSKLPAAGSDSSLLPAGQFSEKAFGKWEQSR</sequence>
<organism evidence="2 3">
    <name type="scientific">Lymnaea stagnalis</name>
    <name type="common">Great pond snail</name>
    <name type="synonym">Helix stagnalis</name>
    <dbReference type="NCBI Taxonomy" id="6523"/>
    <lineage>
        <taxon>Eukaryota</taxon>
        <taxon>Metazoa</taxon>
        <taxon>Spiralia</taxon>
        <taxon>Lophotrochozoa</taxon>
        <taxon>Mollusca</taxon>
        <taxon>Gastropoda</taxon>
        <taxon>Heterobranchia</taxon>
        <taxon>Euthyneura</taxon>
        <taxon>Panpulmonata</taxon>
        <taxon>Hygrophila</taxon>
        <taxon>Lymnaeoidea</taxon>
        <taxon>Lymnaeidae</taxon>
        <taxon>Lymnaea</taxon>
    </lineage>
</organism>
<feature type="region of interest" description="Disordered" evidence="1">
    <location>
        <begin position="227"/>
        <end position="268"/>
    </location>
</feature>
<feature type="region of interest" description="Disordered" evidence="1">
    <location>
        <begin position="122"/>
        <end position="153"/>
    </location>
</feature>
<dbReference type="Proteomes" id="UP001497497">
    <property type="component" value="Unassembled WGS sequence"/>
</dbReference>
<gene>
    <name evidence="2" type="ORF">GSLYS_00000553001</name>
</gene>
<feature type="region of interest" description="Disordered" evidence="1">
    <location>
        <begin position="30"/>
        <end position="73"/>
    </location>
</feature>
<accession>A0AAV2GYR1</accession>
<dbReference type="AlphaFoldDB" id="A0AAV2GYR1"/>
<feature type="non-terminal residue" evidence="2">
    <location>
        <position position="1"/>
    </location>
</feature>